<name>A0ABN8IRI9_9NEOP</name>
<dbReference type="Proteomes" id="UP000837857">
    <property type="component" value="Chromosome 29"/>
</dbReference>
<feature type="non-terminal residue" evidence="1">
    <location>
        <position position="114"/>
    </location>
</feature>
<evidence type="ECO:0000313" key="1">
    <source>
        <dbReference type="EMBL" id="CAH2062245.1"/>
    </source>
</evidence>
<proteinExistence type="predicted"/>
<organism evidence="1 2">
    <name type="scientific">Iphiclides podalirius</name>
    <name type="common">scarce swallowtail</name>
    <dbReference type="NCBI Taxonomy" id="110791"/>
    <lineage>
        <taxon>Eukaryota</taxon>
        <taxon>Metazoa</taxon>
        <taxon>Ecdysozoa</taxon>
        <taxon>Arthropoda</taxon>
        <taxon>Hexapoda</taxon>
        <taxon>Insecta</taxon>
        <taxon>Pterygota</taxon>
        <taxon>Neoptera</taxon>
        <taxon>Endopterygota</taxon>
        <taxon>Lepidoptera</taxon>
        <taxon>Glossata</taxon>
        <taxon>Ditrysia</taxon>
        <taxon>Papilionoidea</taxon>
        <taxon>Papilionidae</taxon>
        <taxon>Papilioninae</taxon>
        <taxon>Iphiclides</taxon>
    </lineage>
</organism>
<gene>
    <name evidence="1" type="ORF">IPOD504_LOCUS11807</name>
</gene>
<protein>
    <submittedName>
        <fullName evidence="1">Uncharacterized protein</fullName>
    </submittedName>
</protein>
<reference evidence="1" key="1">
    <citation type="submission" date="2022-03" db="EMBL/GenBank/DDBJ databases">
        <authorList>
            <person name="Martin H S."/>
        </authorList>
    </citation>
    <scope>NUCLEOTIDE SEQUENCE</scope>
</reference>
<sequence length="114" mass="12452">MRNVSDSGNSTLYKSLLRENGAKVKNGGDTRAILSLFLFKSKTQPNTRPPHCAVINIALCTSAVRSDASSRMFHGAVMTSSRVQSEARARSDDCTSVVRPYASNVPRRSYDVIT</sequence>
<evidence type="ECO:0000313" key="2">
    <source>
        <dbReference type="Proteomes" id="UP000837857"/>
    </source>
</evidence>
<dbReference type="EMBL" id="OW152841">
    <property type="protein sequence ID" value="CAH2062245.1"/>
    <property type="molecule type" value="Genomic_DNA"/>
</dbReference>
<keyword evidence="2" id="KW-1185">Reference proteome</keyword>
<accession>A0ABN8IRI9</accession>